<name>A0ACC4BH89_POPAL</name>
<dbReference type="Proteomes" id="UP000309997">
    <property type="component" value="Unassembled WGS sequence"/>
</dbReference>
<reference evidence="1 2" key="1">
    <citation type="journal article" date="2024" name="Plant Biotechnol. J.">
        <title>Genome and CRISPR/Cas9 system of a widespread forest tree (Populus alba) in the world.</title>
        <authorList>
            <person name="Liu Y.J."/>
            <person name="Jiang P.F."/>
            <person name="Han X.M."/>
            <person name="Li X.Y."/>
            <person name="Wang H.M."/>
            <person name="Wang Y.J."/>
            <person name="Wang X.X."/>
            <person name="Zeng Q.Y."/>
        </authorList>
    </citation>
    <scope>NUCLEOTIDE SEQUENCE [LARGE SCALE GENOMIC DNA]</scope>
    <source>
        <strain evidence="2">cv. PAL-ZL1</strain>
    </source>
</reference>
<sequence>MDRGVSEEDGSIRFPVDELRRLSETYGSATIFEPQSDIGKRDSSTGNSVSPTLPAPEKKLTLFALRLAIFEKAATCLGTLGFIWATVVLLGGFAITLDKTDFWFITIILLIEGTRIYSRSHELEWQHQATWSITDAGINSFRALRSSSHFIIETVKALFRPITRVHKQSLHTREIRKNPDAEISGNWGVQRKLTRTWTSSDVPILPYAQWFFLSRNVSKLLYWLQLASASACVVLSLMKLIKHNYGEVEKGDTDKRNRQSALNIFYSLALAEALLFLMERAYWEWKASYCKLLEEVSKECDLGLSGMVSIRRFFYDAYSRCLEGSIFDGLKMNMVTFAMDLLASNSPDEQLIGARILRQFVMNPQFSDDTLKNIGTNISMIDRLVEVLNWKDPQEEEIRRSCSTTADEIGEKTIICDHAHYGFWTFNHLGLLILKKLARDHDNCGKIGNTRGLLPKIIDFTHVEERLLKDENVTPSQILTVKRSLQLVMMLASTTGTTGNNLRREISEIVFTISNIRDILRHGEKHPMLQKLSIEILTSLALEEDAKERIGGTGGVLKELFHIFFSQGIPENQNHARMAAGDALAMLALESRRNCLRILKLKVLERLVGALEVPLLRVNAARILRNLCTYTGVDCFDQLKGVAAAVPTVLEAVMSEENKLQEVMVGLAAEAFKFMTPQESNIMFERTGIKEAELANKILQILKNYENPPVKLLEDR</sequence>
<evidence type="ECO:0000313" key="1">
    <source>
        <dbReference type="EMBL" id="KAL3577696.1"/>
    </source>
</evidence>
<dbReference type="EMBL" id="RCHU02000010">
    <property type="protein sequence ID" value="KAL3577696.1"/>
    <property type="molecule type" value="Genomic_DNA"/>
</dbReference>
<organism evidence="1 2">
    <name type="scientific">Populus alba</name>
    <name type="common">White poplar</name>
    <dbReference type="NCBI Taxonomy" id="43335"/>
    <lineage>
        <taxon>Eukaryota</taxon>
        <taxon>Viridiplantae</taxon>
        <taxon>Streptophyta</taxon>
        <taxon>Embryophyta</taxon>
        <taxon>Tracheophyta</taxon>
        <taxon>Spermatophyta</taxon>
        <taxon>Magnoliopsida</taxon>
        <taxon>eudicotyledons</taxon>
        <taxon>Gunneridae</taxon>
        <taxon>Pentapetalae</taxon>
        <taxon>rosids</taxon>
        <taxon>fabids</taxon>
        <taxon>Malpighiales</taxon>
        <taxon>Salicaceae</taxon>
        <taxon>Saliceae</taxon>
        <taxon>Populus</taxon>
    </lineage>
</organism>
<proteinExistence type="predicted"/>
<keyword evidence="2" id="KW-1185">Reference proteome</keyword>
<comment type="caution">
    <text evidence="1">The sequence shown here is derived from an EMBL/GenBank/DDBJ whole genome shotgun (WGS) entry which is preliminary data.</text>
</comment>
<evidence type="ECO:0000313" key="2">
    <source>
        <dbReference type="Proteomes" id="UP000309997"/>
    </source>
</evidence>
<protein>
    <submittedName>
        <fullName evidence="1">Uncharacterized protein</fullName>
    </submittedName>
</protein>
<accession>A0ACC4BH89</accession>
<gene>
    <name evidence="1" type="ORF">D5086_019200</name>
</gene>